<evidence type="ECO:0000313" key="5">
    <source>
        <dbReference type="EMBL" id="CAH2294989.1"/>
    </source>
</evidence>
<dbReference type="SUPFAM" id="SSF53098">
    <property type="entry name" value="Ribonuclease H-like"/>
    <property type="match status" value="2"/>
</dbReference>
<dbReference type="InterPro" id="IPR057456">
    <property type="entry name" value="Znf_C17orf113"/>
</dbReference>
<proteinExistence type="predicted"/>
<organism evidence="5 6">
    <name type="scientific">Pelobates cultripes</name>
    <name type="common">Western spadefoot toad</name>
    <dbReference type="NCBI Taxonomy" id="61616"/>
    <lineage>
        <taxon>Eukaryota</taxon>
        <taxon>Metazoa</taxon>
        <taxon>Chordata</taxon>
        <taxon>Craniata</taxon>
        <taxon>Vertebrata</taxon>
        <taxon>Euteleostomi</taxon>
        <taxon>Amphibia</taxon>
        <taxon>Batrachia</taxon>
        <taxon>Anura</taxon>
        <taxon>Pelobatoidea</taxon>
        <taxon>Pelobatidae</taxon>
        <taxon>Pelobates</taxon>
    </lineage>
</organism>
<evidence type="ECO:0000259" key="4">
    <source>
        <dbReference type="Pfam" id="PF25431"/>
    </source>
</evidence>
<dbReference type="EMBL" id="OW240916">
    <property type="protein sequence ID" value="CAH2294989.1"/>
    <property type="molecule type" value="Genomic_DNA"/>
</dbReference>
<feature type="domain" description="DUF4371" evidence="3">
    <location>
        <begin position="661"/>
        <end position="889"/>
    </location>
</feature>
<dbReference type="Pfam" id="PF14291">
    <property type="entry name" value="DUF4371"/>
    <property type="match status" value="2"/>
</dbReference>
<feature type="domain" description="C17orf113 probable zinc finger" evidence="4">
    <location>
        <begin position="598"/>
        <end position="655"/>
    </location>
</feature>
<feature type="region of interest" description="Disordered" evidence="1">
    <location>
        <begin position="467"/>
        <end position="492"/>
    </location>
</feature>
<feature type="domain" description="DUF4371" evidence="3">
    <location>
        <begin position="5"/>
        <end position="94"/>
    </location>
</feature>
<feature type="compositionally biased region" description="Basic residues" evidence="1">
    <location>
        <begin position="756"/>
        <end position="771"/>
    </location>
</feature>
<dbReference type="PANTHER" id="PTHR45749">
    <property type="match status" value="1"/>
</dbReference>
<feature type="compositionally biased region" description="Low complexity" evidence="1">
    <location>
        <begin position="472"/>
        <end position="486"/>
    </location>
</feature>
<dbReference type="Pfam" id="PF05699">
    <property type="entry name" value="Dimer_Tnp_hAT"/>
    <property type="match status" value="1"/>
</dbReference>
<evidence type="ECO:0000256" key="1">
    <source>
        <dbReference type="SAM" id="MobiDB-lite"/>
    </source>
</evidence>
<feature type="domain" description="HAT C-terminal dimerisation" evidence="2">
    <location>
        <begin position="1279"/>
        <end position="1339"/>
    </location>
</feature>
<sequence>MKNLIVSEIGEKRFSIQVDSTQDVGIVDQATVVVRYVQDEAIKERLVAILPVKDATGKGVHELLMSCFDMLGLDFQRIAGESFDGAANMRSAYVGLRAQIAKVVPDAVYIWCYSHILNLCVSDCCQVLEAKKFFGLLNRLATFIGDSHKIMNIWKDQLDRRHGQEKLLKLQKIGETRWWAKEKALNWIFGEKHSLYFDTLEVLYVISQSNLFESKNTSEASSLFHNLCQFRIILTANIFLQVFDVIGPVSKYLQTSGLDFKVAWQMVERAVEQLKKIDFNNLKQKAEHFAIKTNELMDESDVLNSLEVETMLPVRRVARKKRLAGESSHDERPEDEMQCFRASVFRPILDQIIQSMTERFSENKQLVMDSHYLDPRTFQKIRTDPKVLDGGALERISKLAKVNECSLKTELISFANLFPSLTGCLSEDETQKVEIIIDEEEEEEEEEIDWIPATDKLVEAGGIHPRIPVDEVSAGPSAPSSRPVVSVEDEVSPQAEEQVIEEELVSERREQAQINDPDVFEDLPELECITSEDMSGSVINDPSEISFSLPPACSIAEKINFVEKHPFQPTRTECADLPFQEADFYYRKKSNGDRIKRSWLSCKIKDRKLEAFFCSICIAFSNSSSSFTSGCSNFRHCYQAANKHESSKSHSDAVSAYFTMKTNRSIDTLLNQAQVSRRKKEILQNIEVLNRIFNIVKLLGKQGLPFRAHGTNESLYNLNNIEINHGNFLEIVLLLSQYDIPLKNHLDKCVQDSEKRKQRLKDRKTSGKHSTGRGSLVTFLSNNTIKKVFAAIVQSMKNLIVSEIGEKRFSIQVDSTQDVGIVDQATVVVRYVQDEAIKERLVAILPVKDATGKGVHELLMSCFDMLGLDFQRIAGESFDGAANMRSAYVGLRAQIAKVVPDAVYIWCYSHILNLCVSDCCQVLEAKKFFGLLNRLATFIGDSHKIMNIWKDQLDRRHGQEKLLKLQKIGETRWWAKEKALNWIFGEKHSLYFDTLEVLYVISQSNLFESKPTSEASSLFHNLCQFRIILTANIFLQVFDVIGPVSKYLQTSGLDFKVAWQMVERAVEQLKKIDFNNLKQKAEHFAIKTNELMDESDVLNSLEVETMLPVRRVARKKRLAGESSHDERPEDEMQCFRASVFRPILDQIIQSMTERFSENKQLVMDSHYLDPRTFQKIRTDPKVLDGGALERISKLAKVNECSLKTELISFANLFPSLTGCLSEDETQKVEIIIDEEEEEEEEEIDWIPATDKLVEVQKESKCGSCKQCFLCCHRLLIKYNLYSAAYENLSITYEYLLTLSFTQVSCERAFSKLKLIKTRLRATMGQELLDALMLMSVERDLLEQVQFPDVLEIIRQSSTLMRSLLTV</sequence>
<reference evidence="5" key="1">
    <citation type="submission" date="2022-03" db="EMBL/GenBank/DDBJ databases">
        <authorList>
            <person name="Alioto T."/>
            <person name="Alioto T."/>
            <person name="Gomez Garrido J."/>
        </authorList>
    </citation>
    <scope>NUCLEOTIDE SEQUENCE</scope>
</reference>
<evidence type="ECO:0000259" key="3">
    <source>
        <dbReference type="Pfam" id="PF14291"/>
    </source>
</evidence>
<dbReference type="Proteomes" id="UP001295444">
    <property type="component" value="Chromosome 05"/>
</dbReference>
<dbReference type="Pfam" id="PF25431">
    <property type="entry name" value="zf-C17orf113"/>
    <property type="match status" value="1"/>
</dbReference>
<dbReference type="GO" id="GO:0046983">
    <property type="term" value="F:protein dimerization activity"/>
    <property type="evidence" value="ECO:0007669"/>
    <property type="project" value="InterPro"/>
</dbReference>
<dbReference type="InterPro" id="IPR012337">
    <property type="entry name" value="RNaseH-like_sf"/>
</dbReference>
<dbReference type="InterPro" id="IPR008906">
    <property type="entry name" value="HATC_C_dom"/>
</dbReference>
<evidence type="ECO:0000259" key="2">
    <source>
        <dbReference type="Pfam" id="PF05699"/>
    </source>
</evidence>
<name>A0AAD1W7A4_PELCU</name>
<accession>A0AAD1W7A4</accession>
<evidence type="ECO:0000313" key="6">
    <source>
        <dbReference type="Proteomes" id="UP001295444"/>
    </source>
</evidence>
<dbReference type="PANTHER" id="PTHR45749:SF21">
    <property type="entry name" value="DUF4371 DOMAIN-CONTAINING PROTEIN"/>
    <property type="match status" value="1"/>
</dbReference>
<protein>
    <submittedName>
        <fullName evidence="5">Zinc finger MYM-type 1-like</fullName>
    </submittedName>
</protein>
<dbReference type="InterPro" id="IPR025398">
    <property type="entry name" value="DUF4371"/>
</dbReference>
<feature type="region of interest" description="Disordered" evidence="1">
    <location>
        <begin position="753"/>
        <end position="772"/>
    </location>
</feature>
<keyword evidence="6" id="KW-1185">Reference proteome</keyword>
<gene>
    <name evidence="5" type="ORF">PECUL_23A018198</name>
</gene>